<comment type="caution">
    <text evidence="1">The sequence shown here is derived from an EMBL/GenBank/DDBJ whole genome shotgun (WGS) entry which is preliminary data.</text>
</comment>
<evidence type="ECO:0000313" key="1">
    <source>
        <dbReference type="EMBL" id="CAF4429826.1"/>
    </source>
</evidence>
<dbReference type="Proteomes" id="UP000663868">
    <property type="component" value="Unassembled WGS sequence"/>
</dbReference>
<feature type="non-terminal residue" evidence="1">
    <location>
        <position position="44"/>
    </location>
</feature>
<accession>A0A820QX51</accession>
<evidence type="ECO:0000313" key="2">
    <source>
        <dbReference type="Proteomes" id="UP000663868"/>
    </source>
</evidence>
<organism evidence="1 2">
    <name type="scientific">Adineta steineri</name>
    <dbReference type="NCBI Taxonomy" id="433720"/>
    <lineage>
        <taxon>Eukaryota</taxon>
        <taxon>Metazoa</taxon>
        <taxon>Spiralia</taxon>
        <taxon>Gnathifera</taxon>
        <taxon>Rotifera</taxon>
        <taxon>Eurotatoria</taxon>
        <taxon>Bdelloidea</taxon>
        <taxon>Adinetida</taxon>
        <taxon>Adinetidae</taxon>
        <taxon>Adineta</taxon>
    </lineage>
</organism>
<dbReference type="AlphaFoldDB" id="A0A820QX51"/>
<name>A0A820QX51_9BILA</name>
<protein>
    <submittedName>
        <fullName evidence="1">Uncharacterized protein</fullName>
    </submittedName>
</protein>
<reference evidence="1" key="1">
    <citation type="submission" date="2021-02" db="EMBL/GenBank/DDBJ databases">
        <authorList>
            <person name="Nowell W R."/>
        </authorList>
    </citation>
    <scope>NUCLEOTIDE SEQUENCE</scope>
</reference>
<proteinExistence type="predicted"/>
<dbReference type="EMBL" id="CAJOBB010028431">
    <property type="protein sequence ID" value="CAF4429826.1"/>
    <property type="molecule type" value="Genomic_DNA"/>
</dbReference>
<sequence>MTDASDVRVDETVVRQDNRPVEVDYTYTETWKNGFKTLVKSSND</sequence>
<gene>
    <name evidence="1" type="ORF">KXQ929_LOCUS52715</name>
</gene>